<reference evidence="6 7" key="1">
    <citation type="journal article" date="2016" name="Nat. Commun.">
        <title>Thousands of microbial genomes shed light on interconnected biogeochemical processes in an aquifer system.</title>
        <authorList>
            <person name="Anantharaman K."/>
            <person name="Brown C.T."/>
            <person name="Hug L.A."/>
            <person name="Sharon I."/>
            <person name="Castelle C.J."/>
            <person name="Probst A.J."/>
            <person name="Thomas B.C."/>
            <person name="Singh A."/>
            <person name="Wilkins M.J."/>
            <person name="Karaoz U."/>
            <person name="Brodie E.L."/>
            <person name="Williams K.H."/>
            <person name="Hubbard S.S."/>
            <person name="Banfield J.F."/>
        </authorList>
    </citation>
    <scope>NUCLEOTIDE SEQUENCE [LARGE SCALE GENOMIC DNA]</scope>
</reference>
<accession>A0A1G2LEH5</accession>
<keyword evidence="2" id="KW-0813">Transport</keyword>
<dbReference type="AlphaFoldDB" id="A0A1G2LEH5"/>
<evidence type="ECO:0000313" key="7">
    <source>
        <dbReference type="Proteomes" id="UP000176705"/>
    </source>
</evidence>
<dbReference type="STRING" id="1802280.A3B37_03395"/>
<evidence type="ECO:0000313" key="6">
    <source>
        <dbReference type="EMBL" id="OHA09231.1"/>
    </source>
</evidence>
<dbReference type="PIRSF" id="PIRSF002741">
    <property type="entry name" value="MppA"/>
    <property type="match status" value="1"/>
</dbReference>
<evidence type="ECO:0000259" key="5">
    <source>
        <dbReference type="Pfam" id="PF00496"/>
    </source>
</evidence>
<dbReference type="InterPro" id="IPR039424">
    <property type="entry name" value="SBP_5"/>
</dbReference>
<name>A0A1G2LEH5_9BACT</name>
<dbReference type="GO" id="GO:0015833">
    <property type="term" value="P:peptide transport"/>
    <property type="evidence" value="ECO:0007669"/>
    <property type="project" value="TreeGrafter"/>
</dbReference>
<evidence type="ECO:0000256" key="1">
    <source>
        <dbReference type="ARBA" id="ARBA00005695"/>
    </source>
</evidence>
<proteinExistence type="inferred from homology"/>
<keyword evidence="4" id="KW-0472">Membrane</keyword>
<keyword evidence="4" id="KW-1133">Transmembrane helix</keyword>
<gene>
    <name evidence="6" type="ORF">A3B37_03395</name>
</gene>
<dbReference type="SUPFAM" id="SSF53850">
    <property type="entry name" value="Periplasmic binding protein-like II"/>
    <property type="match status" value="1"/>
</dbReference>
<organism evidence="6 7">
    <name type="scientific">Candidatus Sungbacteria bacterium RIFCSPLOWO2_01_FULL_59_16</name>
    <dbReference type="NCBI Taxonomy" id="1802280"/>
    <lineage>
        <taxon>Bacteria</taxon>
        <taxon>Candidatus Sungiibacteriota</taxon>
    </lineage>
</organism>
<evidence type="ECO:0000256" key="4">
    <source>
        <dbReference type="SAM" id="Phobius"/>
    </source>
</evidence>
<dbReference type="Proteomes" id="UP000176705">
    <property type="component" value="Unassembled WGS sequence"/>
</dbReference>
<dbReference type="GO" id="GO:0043190">
    <property type="term" value="C:ATP-binding cassette (ABC) transporter complex"/>
    <property type="evidence" value="ECO:0007669"/>
    <property type="project" value="InterPro"/>
</dbReference>
<dbReference type="EMBL" id="MHQS01000005">
    <property type="protein sequence ID" value="OHA09231.1"/>
    <property type="molecule type" value="Genomic_DNA"/>
</dbReference>
<keyword evidence="4" id="KW-0812">Transmembrane</keyword>
<dbReference type="PANTHER" id="PTHR30290">
    <property type="entry name" value="PERIPLASMIC BINDING COMPONENT OF ABC TRANSPORTER"/>
    <property type="match status" value="1"/>
</dbReference>
<protein>
    <recommendedName>
        <fullName evidence="5">Solute-binding protein family 5 domain-containing protein</fullName>
    </recommendedName>
</protein>
<dbReference type="GO" id="GO:1904680">
    <property type="term" value="F:peptide transmembrane transporter activity"/>
    <property type="evidence" value="ECO:0007669"/>
    <property type="project" value="TreeGrafter"/>
</dbReference>
<comment type="caution">
    <text evidence="6">The sequence shown here is derived from an EMBL/GenBank/DDBJ whole genome shotgun (WGS) entry which is preliminary data.</text>
</comment>
<feature type="domain" description="Solute-binding protein family 5" evidence="5">
    <location>
        <begin position="121"/>
        <end position="495"/>
    </location>
</feature>
<dbReference type="InterPro" id="IPR000914">
    <property type="entry name" value="SBP_5_dom"/>
</dbReference>
<sequence>MPFGIFGKRNGAPADSGRTLWRAIAGFDRRRWLYLPRLYSKREKIALMAIAALGFASFIVLAVRLTHRFTVAVPAVGGVLREGALAEPRFINPLYPSNDTDRDLSRLVFSRLISYDRAGQVTMDLAEAVETDPDGRVYTVRLHGGVEWHDGEPFTADDVIFTIKAIQDPEYKSPLRPNWQGVGVEKLDERTVRFTLRQPYAPFIENLAVGIIPEHLWRKIPRESAILSDLNLKPVGTGPYRFEKFTRREEGTITSVTLVRNRRYHLEGPYLREISFSFYPSEEKLVAAYRRNDIDSFLLSSAARANEVRELDLNLHELKLPKIFAVFLNANAKPALGRAKVRQALALAVDREAILAEILAGGGTIVNSALPPSSFGADADLPSLPYDPARARELLAQDGWSDGDDDGLLERTEGSGKNRTTQKLELRLVTSDVPELAAAAERIVAAWQAIGVRAESKAIAVNDLEATLIRPRAYEALLFGEVSGHDPDPFAFWHTSQLKDPGLNIALYSNRAVDELLESARRTPDDRARAEKYREFQRIVRDELAAIFLWSPHQFYATRKKIQGAEVGVMALPEERFNEVNRWYADTQRTLK</sequence>
<dbReference type="PANTHER" id="PTHR30290:SF9">
    <property type="entry name" value="OLIGOPEPTIDE-BINDING PROTEIN APPA"/>
    <property type="match status" value="1"/>
</dbReference>
<dbReference type="Gene3D" id="3.40.190.10">
    <property type="entry name" value="Periplasmic binding protein-like II"/>
    <property type="match status" value="1"/>
</dbReference>
<dbReference type="Gene3D" id="3.10.105.10">
    <property type="entry name" value="Dipeptide-binding Protein, Domain 3"/>
    <property type="match status" value="1"/>
</dbReference>
<keyword evidence="3" id="KW-0732">Signal</keyword>
<dbReference type="Gene3D" id="3.90.76.10">
    <property type="entry name" value="Dipeptide-binding Protein, Domain 1"/>
    <property type="match status" value="1"/>
</dbReference>
<evidence type="ECO:0000256" key="2">
    <source>
        <dbReference type="ARBA" id="ARBA00022448"/>
    </source>
</evidence>
<comment type="similarity">
    <text evidence="1">Belongs to the bacterial solute-binding protein 5 family.</text>
</comment>
<dbReference type="InterPro" id="IPR030678">
    <property type="entry name" value="Peptide/Ni-bd"/>
</dbReference>
<dbReference type="Pfam" id="PF00496">
    <property type="entry name" value="SBP_bac_5"/>
    <property type="match status" value="1"/>
</dbReference>
<feature type="transmembrane region" description="Helical" evidence="4">
    <location>
        <begin position="45"/>
        <end position="65"/>
    </location>
</feature>
<evidence type="ECO:0000256" key="3">
    <source>
        <dbReference type="ARBA" id="ARBA00022729"/>
    </source>
</evidence>
<dbReference type="GO" id="GO:0042597">
    <property type="term" value="C:periplasmic space"/>
    <property type="evidence" value="ECO:0007669"/>
    <property type="project" value="UniProtKB-ARBA"/>
</dbReference>